<keyword evidence="2" id="KW-1185">Reference proteome</keyword>
<accession>A0ACC0D3T2</accession>
<dbReference type="EMBL" id="MU394308">
    <property type="protein sequence ID" value="KAI6087326.1"/>
    <property type="molecule type" value="Genomic_DNA"/>
</dbReference>
<name>A0ACC0D3T2_9PEZI</name>
<dbReference type="Proteomes" id="UP001497680">
    <property type="component" value="Unassembled WGS sequence"/>
</dbReference>
<comment type="caution">
    <text evidence="1">The sequence shown here is derived from an EMBL/GenBank/DDBJ whole genome shotgun (WGS) entry which is preliminary data.</text>
</comment>
<proteinExistence type="predicted"/>
<gene>
    <name evidence="1" type="ORF">F4821DRAFT_236219</name>
</gene>
<reference evidence="1 2" key="1">
    <citation type="journal article" date="2022" name="New Phytol.">
        <title>Ecological generalism drives hyperdiversity of secondary metabolite gene clusters in xylarialean endophytes.</title>
        <authorList>
            <person name="Franco M.E.E."/>
            <person name="Wisecaver J.H."/>
            <person name="Arnold A.E."/>
            <person name="Ju Y.M."/>
            <person name="Slot J.C."/>
            <person name="Ahrendt S."/>
            <person name="Moore L.P."/>
            <person name="Eastman K.E."/>
            <person name="Scott K."/>
            <person name="Konkel Z."/>
            <person name="Mondo S.J."/>
            <person name="Kuo A."/>
            <person name="Hayes R.D."/>
            <person name="Haridas S."/>
            <person name="Andreopoulos B."/>
            <person name="Riley R."/>
            <person name="LaButti K."/>
            <person name="Pangilinan J."/>
            <person name="Lipzen A."/>
            <person name="Amirebrahimi M."/>
            <person name="Yan J."/>
            <person name="Adam C."/>
            <person name="Keymanesh K."/>
            <person name="Ng V."/>
            <person name="Louie K."/>
            <person name="Northen T."/>
            <person name="Drula E."/>
            <person name="Henrissat B."/>
            <person name="Hsieh H.M."/>
            <person name="Youens-Clark K."/>
            <person name="Lutzoni F."/>
            <person name="Miadlikowska J."/>
            <person name="Eastwood D.C."/>
            <person name="Hamelin R.C."/>
            <person name="Grigoriev I.V."/>
            <person name="U'Ren J.M."/>
        </authorList>
    </citation>
    <scope>NUCLEOTIDE SEQUENCE [LARGE SCALE GENOMIC DNA]</scope>
    <source>
        <strain evidence="1 2">ER1909</strain>
    </source>
</reference>
<evidence type="ECO:0000313" key="2">
    <source>
        <dbReference type="Proteomes" id="UP001497680"/>
    </source>
</evidence>
<protein>
    <submittedName>
        <fullName evidence="1">Uncharacterized protein</fullName>
    </submittedName>
</protein>
<organism evidence="1 2">
    <name type="scientific">Hypoxylon rubiginosum</name>
    <dbReference type="NCBI Taxonomy" id="110542"/>
    <lineage>
        <taxon>Eukaryota</taxon>
        <taxon>Fungi</taxon>
        <taxon>Dikarya</taxon>
        <taxon>Ascomycota</taxon>
        <taxon>Pezizomycotina</taxon>
        <taxon>Sordariomycetes</taxon>
        <taxon>Xylariomycetidae</taxon>
        <taxon>Xylariales</taxon>
        <taxon>Hypoxylaceae</taxon>
        <taxon>Hypoxylon</taxon>
    </lineage>
</organism>
<sequence>MLSTWEILSLLIFMGCGTRYVPGTRAAAGSGLGPTAGSSTKTTAITTPFSLSVTRIRLSRTTAMLLVALRGIVTSTTPCCSNAVLNRQSMQLIAPEIFDRLCHLLKTSDRAGLLNFHPTQPGAAGA</sequence>
<evidence type="ECO:0000313" key="1">
    <source>
        <dbReference type="EMBL" id="KAI6087326.1"/>
    </source>
</evidence>